<dbReference type="SUPFAM" id="SSF52266">
    <property type="entry name" value="SGNH hydrolase"/>
    <property type="match status" value="1"/>
</dbReference>
<dbReference type="RefSeq" id="WP_213350188.1">
    <property type="nucleotide sequence ID" value="NZ_JAHBGB010000002.1"/>
</dbReference>
<name>A0ABW4YY86_9HYPH</name>
<dbReference type="Pfam" id="PF25182">
    <property type="entry name" value="NonGDSL"/>
    <property type="match status" value="1"/>
</dbReference>
<keyword evidence="3" id="KW-0378">Hydrolase</keyword>
<proteinExistence type="predicted"/>
<dbReference type="Proteomes" id="UP001597299">
    <property type="component" value="Unassembled WGS sequence"/>
</dbReference>
<keyword evidence="4" id="KW-1185">Reference proteome</keyword>
<gene>
    <name evidence="3" type="ORF">ACFSNC_12865</name>
</gene>
<evidence type="ECO:0000313" key="3">
    <source>
        <dbReference type="EMBL" id="MFD2141301.1"/>
    </source>
</evidence>
<dbReference type="GO" id="GO:0016787">
    <property type="term" value="F:hydrolase activity"/>
    <property type="evidence" value="ECO:0007669"/>
    <property type="project" value="UniProtKB-KW"/>
</dbReference>
<feature type="region of interest" description="Disordered" evidence="1">
    <location>
        <begin position="279"/>
        <end position="312"/>
    </location>
</feature>
<feature type="chain" id="PRO_5047462884" evidence="2">
    <location>
        <begin position="28"/>
        <end position="312"/>
    </location>
</feature>
<dbReference type="InterPro" id="IPR051532">
    <property type="entry name" value="Ester_Hydrolysis_Enzymes"/>
</dbReference>
<dbReference type="InterPro" id="IPR057572">
    <property type="entry name" value="NonGDSL"/>
</dbReference>
<dbReference type="Gene3D" id="3.40.50.1110">
    <property type="entry name" value="SGNH hydrolase"/>
    <property type="match status" value="1"/>
</dbReference>
<dbReference type="EMBL" id="JBHUHD010000001">
    <property type="protein sequence ID" value="MFD2141301.1"/>
    <property type="molecule type" value="Genomic_DNA"/>
</dbReference>
<organism evidence="3 4">
    <name type="scientific">Ancylobacter oerskovii</name>
    <dbReference type="NCBI Taxonomy" id="459519"/>
    <lineage>
        <taxon>Bacteria</taxon>
        <taxon>Pseudomonadati</taxon>
        <taxon>Pseudomonadota</taxon>
        <taxon>Alphaproteobacteria</taxon>
        <taxon>Hyphomicrobiales</taxon>
        <taxon>Xanthobacteraceae</taxon>
        <taxon>Ancylobacter</taxon>
    </lineage>
</organism>
<comment type="caution">
    <text evidence="3">The sequence shown here is derived from an EMBL/GenBank/DDBJ whole genome shotgun (WGS) entry which is preliminary data.</text>
</comment>
<dbReference type="PANTHER" id="PTHR30383">
    <property type="entry name" value="THIOESTERASE 1/PROTEASE 1/LYSOPHOSPHOLIPASE L1"/>
    <property type="match status" value="1"/>
</dbReference>
<reference evidence="4" key="1">
    <citation type="journal article" date="2019" name="Int. J. Syst. Evol. Microbiol.">
        <title>The Global Catalogue of Microorganisms (GCM) 10K type strain sequencing project: providing services to taxonomists for standard genome sequencing and annotation.</title>
        <authorList>
            <consortium name="The Broad Institute Genomics Platform"/>
            <consortium name="The Broad Institute Genome Sequencing Center for Infectious Disease"/>
            <person name="Wu L."/>
            <person name="Ma J."/>
        </authorList>
    </citation>
    <scope>NUCLEOTIDE SEQUENCE [LARGE SCALE GENOMIC DNA]</scope>
    <source>
        <strain evidence="4">CCM 7435</strain>
    </source>
</reference>
<feature type="signal peptide" evidence="2">
    <location>
        <begin position="1"/>
        <end position="27"/>
    </location>
</feature>
<dbReference type="CDD" id="cd00229">
    <property type="entry name" value="SGNH_hydrolase"/>
    <property type="match status" value="1"/>
</dbReference>
<sequence length="312" mass="32351">MHLTRLALPGLLAASLAIPLLPLPAGATPLLAPSCPAGNVALTRLSQPLPRFAKALREGTPVKIVAIGSSSTAGAGASSRAASYPSRLEAALRQRFPGIDLTVVNRGINGQDAPEMLARFDKDVAEEKPTLVLWQAGVNALFRANGLDTAEALLREAIARTRALGADIVIIDPQYSPKVIGDAEALDMLRLQQRVADEEGIGVFHRFALMREWHEAKGLAFDAFTFKDGFHMNDFGYECFAKGLGGSLAANVDSQLRSADVSGPASLAKPAKAGAAMTGTAIPGAAAPTGKTSNPATTGPAPEGLPDSTATP</sequence>
<evidence type="ECO:0000256" key="1">
    <source>
        <dbReference type="SAM" id="MobiDB-lite"/>
    </source>
</evidence>
<protein>
    <submittedName>
        <fullName evidence="3">SGNH/GDSL hydrolase family protein</fullName>
    </submittedName>
</protein>
<accession>A0ABW4YY86</accession>
<keyword evidence="2" id="KW-0732">Signal</keyword>
<dbReference type="InterPro" id="IPR036514">
    <property type="entry name" value="SGNH_hydro_sf"/>
</dbReference>
<evidence type="ECO:0000313" key="4">
    <source>
        <dbReference type="Proteomes" id="UP001597299"/>
    </source>
</evidence>
<evidence type="ECO:0000256" key="2">
    <source>
        <dbReference type="SAM" id="SignalP"/>
    </source>
</evidence>
<dbReference type="PANTHER" id="PTHR30383:SF5">
    <property type="entry name" value="SGNH HYDROLASE-TYPE ESTERASE DOMAIN-CONTAINING PROTEIN"/>
    <property type="match status" value="1"/>
</dbReference>
<feature type="compositionally biased region" description="Low complexity" evidence="1">
    <location>
        <begin position="279"/>
        <end position="292"/>
    </location>
</feature>